<reference evidence="1 2" key="1">
    <citation type="submission" date="2020-08" db="EMBL/GenBank/DDBJ databases">
        <title>Genome sequence of Pedobacter roseus KACC 11594T.</title>
        <authorList>
            <person name="Hyun D.-W."/>
            <person name="Bae J.-W."/>
        </authorList>
    </citation>
    <scope>NUCLEOTIDE SEQUENCE [LARGE SCALE GENOMIC DNA]</scope>
    <source>
        <strain evidence="1 2">KACC 11594</strain>
    </source>
</reference>
<sequence length="218" mass="26343">MLYLVYPYHSKTIVLKETFSELLKKYTNNESIITEFWEEIEKNYNYKKRYYHTLLHLDNLLKHLFEVKDKIESWETILFTLFYHDIIYNALKSDNEEQSARLAVRRMKQIAIPDHIIHNCQIQILATKTHLSHPELDTNYFIDADLSILGQNPKSYAEYAKNVRKEYSVYPDLIYNPGRKKVLQHFIEMERIYKTDYFYNQFENQAKSNLRLELKQLG</sequence>
<gene>
    <name evidence="1" type="ORF">H9L23_25945</name>
</gene>
<proteinExistence type="predicted"/>
<dbReference type="AlphaFoldDB" id="A0A7G9QGJ6"/>
<dbReference type="InterPro" id="IPR009218">
    <property type="entry name" value="HD_phosphohydro"/>
</dbReference>
<accession>A0A7G9QGJ6</accession>
<evidence type="ECO:0000313" key="2">
    <source>
        <dbReference type="Proteomes" id="UP000515806"/>
    </source>
</evidence>
<dbReference type="KEGG" id="proe:H9L23_25945"/>
<dbReference type="PANTHER" id="PTHR21174">
    <property type="match status" value="1"/>
</dbReference>
<evidence type="ECO:0000313" key="1">
    <source>
        <dbReference type="EMBL" id="QNN42471.1"/>
    </source>
</evidence>
<keyword evidence="2" id="KW-1185">Reference proteome</keyword>
<organism evidence="1 2">
    <name type="scientific">Pedobacter roseus</name>
    <dbReference type="NCBI Taxonomy" id="336820"/>
    <lineage>
        <taxon>Bacteria</taxon>
        <taxon>Pseudomonadati</taxon>
        <taxon>Bacteroidota</taxon>
        <taxon>Sphingobacteriia</taxon>
        <taxon>Sphingobacteriales</taxon>
        <taxon>Sphingobacteriaceae</taxon>
        <taxon>Pedobacter</taxon>
    </lineage>
</organism>
<dbReference type="PIRSF" id="PIRSF035170">
    <property type="entry name" value="HD_phosphohydro"/>
    <property type="match status" value="1"/>
</dbReference>
<dbReference type="SUPFAM" id="SSF109604">
    <property type="entry name" value="HD-domain/PDEase-like"/>
    <property type="match status" value="1"/>
</dbReference>
<dbReference type="EMBL" id="CP060723">
    <property type="protein sequence ID" value="QNN42471.1"/>
    <property type="molecule type" value="Genomic_DNA"/>
</dbReference>
<protein>
    <recommendedName>
        <fullName evidence="3">Metal-dependent HD superfamily phosphohydrolase</fullName>
    </recommendedName>
</protein>
<dbReference type="Proteomes" id="UP000515806">
    <property type="component" value="Chromosome"/>
</dbReference>
<name>A0A7G9QGJ6_9SPHI</name>
<dbReference type="PANTHER" id="PTHR21174:SF0">
    <property type="entry name" value="HD PHOSPHOHYDROLASE FAMILY PROTEIN-RELATED"/>
    <property type="match status" value="1"/>
</dbReference>
<evidence type="ECO:0008006" key="3">
    <source>
        <dbReference type="Google" id="ProtNLM"/>
    </source>
</evidence>